<evidence type="ECO:0000256" key="6">
    <source>
        <dbReference type="PIRSR" id="PIRSR601382-3"/>
    </source>
</evidence>
<protein>
    <recommendedName>
        <fullName evidence="7">alpha-1,2-Mannosidase</fullName>
        <ecNumber evidence="7">3.2.1.-</ecNumber>
    </recommendedName>
</protein>
<gene>
    <name evidence="8" type="ORF">SVUK_LOCUS2695</name>
</gene>
<evidence type="ECO:0000256" key="3">
    <source>
        <dbReference type="ARBA" id="ARBA00007658"/>
    </source>
</evidence>
<dbReference type="InterPro" id="IPR036026">
    <property type="entry name" value="Seven-hairpin_glycosidases"/>
</dbReference>
<dbReference type="Gene3D" id="1.50.10.10">
    <property type="match status" value="1"/>
</dbReference>
<proteinExistence type="inferred from homology"/>
<dbReference type="EC" id="3.2.1.-" evidence="7"/>
<dbReference type="GO" id="GO:0005975">
    <property type="term" value="P:carbohydrate metabolic process"/>
    <property type="evidence" value="ECO:0007669"/>
    <property type="project" value="InterPro"/>
</dbReference>
<dbReference type="OrthoDB" id="8118055at2759"/>
<sequence length="209" mass="23723">MKTKAASNYHWANGGSSILAELGSLHLEFTYLSQISKAPIFTKKVKKIRDVLDQLEKVNGLYPNYIDSDTGKWTKPYHISLGALGDSFYEYLIKSWLQSGKKNEQSRRMFWDASKAIQEQMIFKSKSGLTYTAELSNGLPQHKMGHLACFSVGMFALQAVNEKAEVDRKSTMRLAEELGRTCHESYVRSTTHIGPEMFYFNELDDATSK</sequence>
<dbReference type="Proteomes" id="UP000270094">
    <property type="component" value="Unassembled WGS sequence"/>
</dbReference>
<name>A0A3P7ITV6_STRVU</name>
<dbReference type="InterPro" id="IPR050749">
    <property type="entry name" value="Glycosyl_Hydrolase_47"/>
</dbReference>
<dbReference type="SUPFAM" id="SSF48225">
    <property type="entry name" value="Seven-hairpin glycosidases"/>
    <property type="match status" value="1"/>
</dbReference>
<comment type="similarity">
    <text evidence="3 7">Belongs to the glycosyl hydrolase 47 family.</text>
</comment>
<keyword evidence="9" id="KW-1185">Reference proteome</keyword>
<organism evidence="8 9">
    <name type="scientific">Strongylus vulgaris</name>
    <name type="common">Blood worm</name>
    <dbReference type="NCBI Taxonomy" id="40348"/>
    <lineage>
        <taxon>Eukaryota</taxon>
        <taxon>Metazoa</taxon>
        <taxon>Ecdysozoa</taxon>
        <taxon>Nematoda</taxon>
        <taxon>Chromadorea</taxon>
        <taxon>Rhabditida</taxon>
        <taxon>Rhabditina</taxon>
        <taxon>Rhabditomorpha</taxon>
        <taxon>Strongyloidea</taxon>
        <taxon>Strongylidae</taxon>
        <taxon>Strongylus</taxon>
    </lineage>
</organism>
<evidence type="ECO:0000256" key="2">
    <source>
        <dbReference type="ARBA" id="ARBA00004922"/>
    </source>
</evidence>
<dbReference type="GO" id="GO:0004571">
    <property type="term" value="F:mannosyl-oligosaccharide 1,2-alpha-mannosidase activity"/>
    <property type="evidence" value="ECO:0007669"/>
    <property type="project" value="InterPro"/>
</dbReference>
<dbReference type="PANTHER" id="PTHR11742">
    <property type="entry name" value="MANNOSYL-OLIGOSACCHARIDE ALPHA-1,2-MANNOSIDASE-RELATED"/>
    <property type="match status" value="1"/>
</dbReference>
<dbReference type="PANTHER" id="PTHR11742:SF96">
    <property type="entry name" value="MANNOSYL-OLIGOSACCHARIDE 1,2-ALPHA-MANNOSIDASE C52E4.5"/>
    <property type="match status" value="1"/>
</dbReference>
<keyword evidence="4 7" id="KW-0378">Hydrolase</keyword>
<dbReference type="PRINTS" id="PR00747">
    <property type="entry name" value="GLYHDRLASE47"/>
</dbReference>
<comment type="pathway">
    <text evidence="2">Protein modification; protein glycosylation.</text>
</comment>
<reference evidence="8 9" key="1">
    <citation type="submission" date="2018-11" db="EMBL/GenBank/DDBJ databases">
        <authorList>
            <consortium name="Pathogen Informatics"/>
        </authorList>
    </citation>
    <scope>NUCLEOTIDE SEQUENCE [LARGE SCALE GENOMIC DNA]</scope>
</reference>
<dbReference type="EMBL" id="UYYB01006234">
    <property type="protein sequence ID" value="VDM67697.1"/>
    <property type="molecule type" value="Genomic_DNA"/>
</dbReference>
<evidence type="ECO:0000256" key="5">
    <source>
        <dbReference type="ARBA" id="ARBA00023157"/>
    </source>
</evidence>
<comment type="cofactor">
    <cofactor evidence="1">
        <name>Ca(2+)</name>
        <dbReference type="ChEBI" id="CHEBI:29108"/>
    </cofactor>
</comment>
<dbReference type="GO" id="GO:0005783">
    <property type="term" value="C:endoplasmic reticulum"/>
    <property type="evidence" value="ECO:0007669"/>
    <property type="project" value="TreeGrafter"/>
</dbReference>
<accession>A0A3P7ITV6</accession>
<dbReference type="GO" id="GO:0000139">
    <property type="term" value="C:Golgi membrane"/>
    <property type="evidence" value="ECO:0007669"/>
    <property type="project" value="TreeGrafter"/>
</dbReference>
<keyword evidence="7" id="KW-0326">Glycosidase</keyword>
<evidence type="ECO:0000256" key="7">
    <source>
        <dbReference type="RuleBase" id="RU361193"/>
    </source>
</evidence>
<dbReference type="InterPro" id="IPR001382">
    <property type="entry name" value="Glyco_hydro_47"/>
</dbReference>
<keyword evidence="5 6" id="KW-1015">Disulfide bond</keyword>
<dbReference type="Pfam" id="PF01532">
    <property type="entry name" value="Glyco_hydro_47"/>
    <property type="match status" value="1"/>
</dbReference>
<feature type="disulfide bond" evidence="6">
    <location>
        <begin position="149"/>
        <end position="182"/>
    </location>
</feature>
<dbReference type="GO" id="GO:0005509">
    <property type="term" value="F:calcium ion binding"/>
    <property type="evidence" value="ECO:0007669"/>
    <property type="project" value="InterPro"/>
</dbReference>
<evidence type="ECO:0000313" key="8">
    <source>
        <dbReference type="EMBL" id="VDM67697.1"/>
    </source>
</evidence>
<dbReference type="AlphaFoldDB" id="A0A3P7ITV6"/>
<evidence type="ECO:0000256" key="4">
    <source>
        <dbReference type="ARBA" id="ARBA00022801"/>
    </source>
</evidence>
<evidence type="ECO:0000256" key="1">
    <source>
        <dbReference type="ARBA" id="ARBA00001913"/>
    </source>
</evidence>
<dbReference type="InterPro" id="IPR012341">
    <property type="entry name" value="6hp_glycosidase-like_sf"/>
</dbReference>
<evidence type="ECO:0000313" key="9">
    <source>
        <dbReference type="Proteomes" id="UP000270094"/>
    </source>
</evidence>